<comment type="caution">
    <text evidence="2">The sequence shown here is derived from an EMBL/GenBank/DDBJ whole genome shotgun (WGS) entry which is preliminary data.</text>
</comment>
<dbReference type="Gene3D" id="3.90.190.10">
    <property type="entry name" value="Protein tyrosine phosphatase superfamily"/>
    <property type="match status" value="1"/>
</dbReference>
<dbReference type="SUPFAM" id="SSF52799">
    <property type="entry name" value="(Phosphotyrosine protein) phosphatases II"/>
    <property type="match status" value="1"/>
</dbReference>
<sequence length="278" mass="30516">MIDSENLHDALNNDLTQPIPESTVSKIISLPPFIPLGGVSNFRDLSYENNLRPGYVYRSANLSDITDDGKRMLADELGVTTIFDLRNESERVKAPAPQIDEIETVWEPYGGKPASLSLRDFAGNDHGVRGFVQMYSGILEASAPAFRQVFLHIRDQPHDPFVFHCSAGKDRTGVLAALILSLMGRPHQEIIEDYILTRAGLECVRENLAQALDLDEGTDHLSPEAIGMLELSGVRAPAMAAFLKHLESTYGSGAEAYLTTKLGFTSDDIQKMVKNLSG</sequence>
<dbReference type="AlphaFoldDB" id="A0A8J8WJV6"/>
<dbReference type="Pfam" id="PF13350">
    <property type="entry name" value="Y_phosphatase3"/>
    <property type="match status" value="1"/>
</dbReference>
<dbReference type="InterPro" id="IPR016130">
    <property type="entry name" value="Tyr_Pase_AS"/>
</dbReference>
<feature type="domain" description="Tyrosine specific protein phosphatases" evidence="1">
    <location>
        <begin position="129"/>
        <end position="209"/>
    </location>
</feature>
<organism evidence="2 3">
    <name type="scientific">Penicillium ucsense</name>
    <dbReference type="NCBI Taxonomy" id="2839758"/>
    <lineage>
        <taxon>Eukaryota</taxon>
        <taxon>Fungi</taxon>
        <taxon>Dikarya</taxon>
        <taxon>Ascomycota</taxon>
        <taxon>Pezizomycotina</taxon>
        <taxon>Eurotiomycetes</taxon>
        <taxon>Eurotiomycetidae</taxon>
        <taxon>Eurotiales</taxon>
        <taxon>Aspergillaceae</taxon>
        <taxon>Penicillium</taxon>
    </lineage>
</organism>
<keyword evidence="3" id="KW-1185">Reference proteome</keyword>
<dbReference type="PROSITE" id="PS50056">
    <property type="entry name" value="TYR_PHOSPHATASE_2"/>
    <property type="match status" value="1"/>
</dbReference>
<dbReference type="PANTHER" id="PTHR31126:SF1">
    <property type="entry name" value="TYROSINE SPECIFIC PROTEIN PHOSPHATASES DOMAIN-CONTAINING PROTEIN"/>
    <property type="match status" value="1"/>
</dbReference>
<proteinExistence type="predicted"/>
<dbReference type="PROSITE" id="PS00383">
    <property type="entry name" value="TYR_PHOSPHATASE_1"/>
    <property type="match status" value="1"/>
</dbReference>
<dbReference type="PANTHER" id="PTHR31126">
    <property type="entry name" value="TYROSINE-PROTEIN PHOSPHATASE"/>
    <property type="match status" value="1"/>
</dbReference>
<dbReference type="Proteomes" id="UP000631181">
    <property type="component" value="Unassembled WGS sequence"/>
</dbReference>
<name>A0A8J8WJV6_9EURO</name>
<gene>
    <name evidence="2" type="ORF">PECM_006100</name>
</gene>
<dbReference type="OrthoDB" id="449382at2759"/>
<protein>
    <recommendedName>
        <fullName evidence="1">Tyrosine specific protein phosphatases domain-containing protein</fullName>
    </recommendedName>
</protein>
<reference evidence="2" key="1">
    <citation type="journal article" date="2020" name="Front. Microbiol.">
        <title>Gene regulatory networks of Penicillium echinulatum 2HH and Penicillium oxalicum 114-2 inferred by a computational biology approach.</title>
        <authorList>
            <person name="Lenz A.R."/>
            <person name="Galan-Vasquez E."/>
            <person name="Balbinot E."/>
            <person name="De Abreu F.P."/>
            <person name="De Oliveira N.S."/>
            <person name="Da Rosa L.O."/>
            <person name="De Avila E Silva S."/>
            <person name="Camassola M."/>
            <person name="Dillon A.J.P."/>
            <person name="Perez-Rueda E."/>
        </authorList>
    </citation>
    <scope>NUCLEOTIDE SEQUENCE</scope>
    <source>
        <strain evidence="2">S1M29</strain>
    </source>
</reference>
<dbReference type="InterPro" id="IPR026893">
    <property type="entry name" value="Tyr/Ser_Pase_IphP-type"/>
</dbReference>
<evidence type="ECO:0000259" key="1">
    <source>
        <dbReference type="PROSITE" id="PS50056"/>
    </source>
</evidence>
<evidence type="ECO:0000313" key="2">
    <source>
        <dbReference type="EMBL" id="KAF7716028.1"/>
    </source>
</evidence>
<evidence type="ECO:0000313" key="3">
    <source>
        <dbReference type="Proteomes" id="UP000631181"/>
    </source>
</evidence>
<dbReference type="EMBL" id="WIWV01000047">
    <property type="protein sequence ID" value="KAF7716028.1"/>
    <property type="molecule type" value="Genomic_DNA"/>
</dbReference>
<dbReference type="InterPro" id="IPR000387">
    <property type="entry name" value="Tyr_Pase_dom"/>
</dbReference>
<dbReference type="GO" id="GO:0004721">
    <property type="term" value="F:phosphoprotein phosphatase activity"/>
    <property type="evidence" value="ECO:0007669"/>
    <property type="project" value="InterPro"/>
</dbReference>
<accession>A0A8J8WJV6</accession>
<dbReference type="InterPro" id="IPR029021">
    <property type="entry name" value="Prot-tyrosine_phosphatase-like"/>
</dbReference>